<proteinExistence type="predicted"/>
<sequence>MEIIEENNFQTKEIPDFLKLINELKIKAKEIKEQICITTNKVNNQSLKTNCGISLLDIKYHTLLQYITNLTFLIHLKLDGKSISNHPVISNLVELRIILEKIKPVEQKLKYQIDKLIRAATIENIEEKNSNLITNNITIADPLSFKPNPQDFVSKVDDKNEKDDKVEIYKAPKLAPVHFDEGSNSVREKEQSRLIARASKSRIMKDLIAEYDDKPEEIDVTGGVREELIHDKRIEEKLAERNRYEEENFIRLSIPKKELKKLSSSKKFENEFENFNDFNSLATIQEDVDSFEGQKMNVLARRNARKEKYRVSDDEDSLSQSHEHIRRDKQETFNGLLDDFPQKKKRKNKFQKAKKNLKSQKRR</sequence>
<protein>
    <submittedName>
        <fullName evidence="1">342_t:CDS:1</fullName>
    </submittedName>
</protein>
<organism evidence="1 2">
    <name type="scientific">Scutellospora calospora</name>
    <dbReference type="NCBI Taxonomy" id="85575"/>
    <lineage>
        <taxon>Eukaryota</taxon>
        <taxon>Fungi</taxon>
        <taxon>Fungi incertae sedis</taxon>
        <taxon>Mucoromycota</taxon>
        <taxon>Glomeromycotina</taxon>
        <taxon>Glomeromycetes</taxon>
        <taxon>Diversisporales</taxon>
        <taxon>Gigasporaceae</taxon>
        <taxon>Scutellospora</taxon>
    </lineage>
</organism>
<feature type="non-terminal residue" evidence="1">
    <location>
        <position position="363"/>
    </location>
</feature>
<accession>A0ACA9LL29</accession>
<reference evidence="1" key="1">
    <citation type="submission" date="2021-06" db="EMBL/GenBank/DDBJ databases">
        <authorList>
            <person name="Kallberg Y."/>
            <person name="Tangrot J."/>
            <person name="Rosling A."/>
        </authorList>
    </citation>
    <scope>NUCLEOTIDE SEQUENCE</scope>
    <source>
        <strain evidence="1">AU212A</strain>
    </source>
</reference>
<gene>
    <name evidence="1" type="ORF">SCALOS_LOCUS4633</name>
</gene>
<keyword evidence="2" id="KW-1185">Reference proteome</keyword>
<name>A0ACA9LL29_9GLOM</name>
<evidence type="ECO:0000313" key="1">
    <source>
        <dbReference type="EMBL" id="CAG8535654.1"/>
    </source>
</evidence>
<comment type="caution">
    <text evidence="1">The sequence shown here is derived from an EMBL/GenBank/DDBJ whole genome shotgun (WGS) entry which is preliminary data.</text>
</comment>
<evidence type="ECO:0000313" key="2">
    <source>
        <dbReference type="Proteomes" id="UP000789860"/>
    </source>
</evidence>
<dbReference type="EMBL" id="CAJVPM010006499">
    <property type="protein sequence ID" value="CAG8535654.1"/>
    <property type="molecule type" value="Genomic_DNA"/>
</dbReference>
<dbReference type="Proteomes" id="UP000789860">
    <property type="component" value="Unassembled WGS sequence"/>
</dbReference>